<proteinExistence type="predicted"/>
<evidence type="ECO:0000313" key="2">
    <source>
        <dbReference type="Proteomes" id="UP000664521"/>
    </source>
</evidence>
<name>A0A8H3EJK7_9LECA</name>
<gene>
    <name evidence="1" type="ORF">HETSPECPRED_004917</name>
</gene>
<evidence type="ECO:0000313" key="1">
    <source>
        <dbReference type="EMBL" id="CAF9905222.1"/>
    </source>
</evidence>
<organism evidence="1 2">
    <name type="scientific">Heterodermia speciosa</name>
    <dbReference type="NCBI Taxonomy" id="116794"/>
    <lineage>
        <taxon>Eukaryota</taxon>
        <taxon>Fungi</taxon>
        <taxon>Dikarya</taxon>
        <taxon>Ascomycota</taxon>
        <taxon>Pezizomycotina</taxon>
        <taxon>Lecanoromycetes</taxon>
        <taxon>OSLEUM clade</taxon>
        <taxon>Lecanoromycetidae</taxon>
        <taxon>Caliciales</taxon>
        <taxon>Physciaceae</taxon>
        <taxon>Heterodermia</taxon>
    </lineage>
</organism>
<comment type="caution">
    <text evidence="1">The sequence shown here is derived from an EMBL/GenBank/DDBJ whole genome shotgun (WGS) entry which is preliminary data.</text>
</comment>
<protein>
    <recommendedName>
        <fullName evidence="3">Pathogenesis associated protein Cap20</fullName>
    </recommendedName>
</protein>
<accession>A0A8H3EJK7</accession>
<sequence length="182" mass="19697">MPHAEETIVNGDSSSKLLSHLESYPVVSDSISAVKSNPYGQKAISTADAGYKNFVAPVVPYAQKPYGYVKPYVNKADQLADGALNKVDERFPAVKNDTEKIKSSVLDLAFFPLRLVGSGKDYALNTYANEYKKCGGDGYIAGGKALITTSLVITSDGFSWLADFLGQKKEQAKEITKEKTSN</sequence>
<keyword evidence="2" id="KW-1185">Reference proteome</keyword>
<reference evidence="1" key="1">
    <citation type="submission" date="2021-03" db="EMBL/GenBank/DDBJ databases">
        <authorList>
            <person name="Tagirdzhanova G."/>
        </authorList>
    </citation>
    <scope>NUCLEOTIDE SEQUENCE</scope>
</reference>
<dbReference type="Proteomes" id="UP000664521">
    <property type="component" value="Unassembled WGS sequence"/>
</dbReference>
<dbReference type="AlphaFoldDB" id="A0A8H3EJK7"/>
<evidence type="ECO:0008006" key="3">
    <source>
        <dbReference type="Google" id="ProtNLM"/>
    </source>
</evidence>
<dbReference type="EMBL" id="CAJPDS010000003">
    <property type="protein sequence ID" value="CAF9905222.1"/>
    <property type="molecule type" value="Genomic_DNA"/>
</dbReference>
<dbReference type="OrthoDB" id="376826at2759"/>
<dbReference type="Pfam" id="PF17316">
    <property type="entry name" value="Perilipin_2"/>
    <property type="match status" value="1"/>
</dbReference>